<name>A0A3N1UMX9_9BACT</name>
<evidence type="ECO:0000259" key="2">
    <source>
        <dbReference type="Pfam" id="PF01458"/>
    </source>
</evidence>
<dbReference type="RefSeq" id="WP_123291371.1">
    <property type="nucleotide sequence ID" value="NZ_RJVA01000016.1"/>
</dbReference>
<comment type="similarity">
    <text evidence="1">Belongs to the iron-sulfur cluster assembly SufBD family.</text>
</comment>
<evidence type="ECO:0000313" key="3">
    <source>
        <dbReference type="EMBL" id="ROQ89807.1"/>
    </source>
</evidence>
<dbReference type="Proteomes" id="UP000276223">
    <property type="component" value="Unassembled WGS sequence"/>
</dbReference>
<dbReference type="GO" id="GO:0016226">
    <property type="term" value="P:iron-sulfur cluster assembly"/>
    <property type="evidence" value="ECO:0007669"/>
    <property type="project" value="InterPro"/>
</dbReference>
<dbReference type="EMBL" id="RJVA01000016">
    <property type="protein sequence ID" value="ROQ89807.1"/>
    <property type="molecule type" value="Genomic_DNA"/>
</dbReference>
<feature type="domain" description="SUF system FeS cluster assembly SufBD core" evidence="2">
    <location>
        <begin position="152"/>
        <end position="380"/>
    </location>
</feature>
<accession>A0A3N1UMX9</accession>
<dbReference type="SUPFAM" id="SSF101960">
    <property type="entry name" value="Stabilizer of iron transporter SufD"/>
    <property type="match status" value="1"/>
</dbReference>
<dbReference type="OrthoDB" id="9803529at2"/>
<dbReference type="PANTHER" id="PTHR30508:SF1">
    <property type="entry name" value="UPF0051 PROTEIN ABCI8, CHLOROPLASTIC-RELATED"/>
    <property type="match status" value="1"/>
</dbReference>
<keyword evidence="4" id="KW-1185">Reference proteome</keyword>
<dbReference type="InterPro" id="IPR037284">
    <property type="entry name" value="SUF_FeS_clus_asmbl_SufBD_sf"/>
</dbReference>
<gene>
    <name evidence="3" type="ORF">EDC27_2919</name>
</gene>
<comment type="caution">
    <text evidence="3">The sequence shown here is derived from an EMBL/GenBank/DDBJ whole genome shotgun (WGS) entry which is preliminary data.</text>
</comment>
<dbReference type="AlphaFoldDB" id="A0A3N1UMX9"/>
<protein>
    <recommendedName>
        <fullName evidence="2">SUF system FeS cluster assembly SufBD core domain-containing protein</fullName>
    </recommendedName>
</protein>
<dbReference type="InterPro" id="IPR055346">
    <property type="entry name" value="Fe-S_cluster_assembly_SufBD"/>
</dbReference>
<evidence type="ECO:0000313" key="4">
    <source>
        <dbReference type="Proteomes" id="UP000276223"/>
    </source>
</evidence>
<dbReference type="PANTHER" id="PTHR30508">
    <property type="entry name" value="FES CLUSTER ASSEMBLY PROTEIN SUF"/>
    <property type="match status" value="1"/>
</dbReference>
<reference evidence="3 4" key="1">
    <citation type="submission" date="2018-11" db="EMBL/GenBank/DDBJ databases">
        <title>Genomic Encyclopedia of Type Strains, Phase IV (KMG-IV): sequencing the most valuable type-strain genomes for metagenomic binning, comparative biology and taxonomic classification.</title>
        <authorList>
            <person name="Goeker M."/>
        </authorList>
    </citation>
    <scope>NUCLEOTIDE SEQUENCE [LARGE SCALE GENOMIC DNA]</scope>
    <source>
        <strain evidence="3 4">DSM 22027</strain>
    </source>
</reference>
<dbReference type="Pfam" id="PF01458">
    <property type="entry name" value="SUFBD_core"/>
    <property type="match status" value="1"/>
</dbReference>
<sequence>MHDREQLRERALKAVNKPAALGADIDLGQFNTSPVERRPMDKEELLSLPAMEKQRLLMAGFDVTESERSGTYIQMDTSVVRCGAKQEGIEVLPIREALEKYDWIWDYYWKLVPVDADKYTAAVELNLHDGYVIRALPGAKSIYPVQACLYLDKQNLQQNVHNIIIAEEDSELHIITGCSTSPHMTRGAHLGISEFFVKKNAKLSFTMIHNWAEDMAVRPRSVARVEEGGLFLNNYVCMKPVRSLQMYPTTHLVGDNSIARFYSIIVGSPGSEYDVGGRVYLKKPGTRAEIVARTISNGGKIIARGHLIGEVPDIKAHLECKGLILNGGIIHAIPELEGHVDGVEMSHEAAVGKIAAEEIAYLMSRGLTEDEATATIVRGFLSVDIPGLPPQLKAEIDRAVEQSDKDVM</sequence>
<evidence type="ECO:0000256" key="1">
    <source>
        <dbReference type="ARBA" id="ARBA00043967"/>
    </source>
</evidence>
<proteinExistence type="inferred from homology"/>
<dbReference type="InterPro" id="IPR000825">
    <property type="entry name" value="SUF_FeS_clus_asmbl_SufBD_core"/>
</dbReference>
<organism evidence="3 4">
    <name type="scientific">Desulfosoma caldarium</name>
    <dbReference type="NCBI Taxonomy" id="610254"/>
    <lineage>
        <taxon>Bacteria</taxon>
        <taxon>Pseudomonadati</taxon>
        <taxon>Thermodesulfobacteriota</taxon>
        <taxon>Syntrophobacteria</taxon>
        <taxon>Syntrophobacterales</taxon>
        <taxon>Syntrophobacteraceae</taxon>
        <taxon>Desulfosoma</taxon>
    </lineage>
</organism>